<keyword evidence="6" id="KW-0479">Metal-binding</keyword>
<dbReference type="RefSeq" id="WP_269332792.1">
    <property type="nucleotide sequence ID" value="NZ_JAMZFT010000002.1"/>
</dbReference>
<protein>
    <submittedName>
        <fullName evidence="11">Acetylornithine deacetylase</fullName>
        <ecNumber evidence="11">3.5.1.16</ecNumber>
    </submittedName>
</protein>
<keyword evidence="8" id="KW-0862">Zinc</keyword>
<dbReference type="SUPFAM" id="SSF53187">
    <property type="entry name" value="Zn-dependent exopeptidases"/>
    <property type="match status" value="1"/>
</dbReference>
<dbReference type="Gene3D" id="3.30.70.360">
    <property type="match status" value="1"/>
</dbReference>
<dbReference type="InterPro" id="IPR050072">
    <property type="entry name" value="Peptidase_M20A"/>
</dbReference>
<evidence type="ECO:0000256" key="7">
    <source>
        <dbReference type="ARBA" id="ARBA00022801"/>
    </source>
</evidence>
<evidence type="ECO:0000256" key="5">
    <source>
        <dbReference type="ARBA" id="ARBA00022605"/>
    </source>
</evidence>
<evidence type="ECO:0000256" key="6">
    <source>
        <dbReference type="ARBA" id="ARBA00022723"/>
    </source>
</evidence>
<keyword evidence="7 11" id="KW-0378">Hydrolase</keyword>
<comment type="similarity">
    <text evidence="2">Belongs to the peptidase M20A family. ArgE subfamily.</text>
</comment>
<dbReference type="Gene3D" id="3.40.630.10">
    <property type="entry name" value="Zn peptidases"/>
    <property type="match status" value="1"/>
</dbReference>
<keyword evidence="12" id="KW-1185">Reference proteome</keyword>
<dbReference type="NCBIfam" id="NF005710">
    <property type="entry name" value="PRK07522.1"/>
    <property type="match status" value="1"/>
</dbReference>
<dbReference type="PANTHER" id="PTHR43808:SF31">
    <property type="entry name" value="N-ACETYL-L-CITRULLINE DEACETYLASE"/>
    <property type="match status" value="1"/>
</dbReference>
<dbReference type="Proteomes" id="UP001055804">
    <property type="component" value="Unassembled WGS sequence"/>
</dbReference>
<dbReference type="GO" id="GO:0006526">
    <property type="term" value="P:L-arginine biosynthetic process"/>
    <property type="evidence" value="ECO:0007669"/>
    <property type="project" value="UniProtKB-KW"/>
</dbReference>
<dbReference type="GO" id="GO:0008777">
    <property type="term" value="F:acetylornithine deacetylase activity"/>
    <property type="evidence" value="ECO:0007669"/>
    <property type="project" value="UniProtKB-EC"/>
</dbReference>
<dbReference type="Pfam" id="PF01546">
    <property type="entry name" value="Peptidase_M20"/>
    <property type="match status" value="1"/>
</dbReference>
<evidence type="ECO:0000256" key="4">
    <source>
        <dbReference type="ARBA" id="ARBA00022571"/>
    </source>
</evidence>
<accession>A0A9J6PLC8</accession>
<reference evidence="11" key="1">
    <citation type="submission" date="2022-06" db="EMBL/GenBank/DDBJ databases">
        <title>Isolation and Genomics of Futiania mangrovii gen. nov., sp. nov., a Rare and Metabolically-versatile member in the Class Alphaproteobacteria.</title>
        <authorList>
            <person name="Liu L."/>
            <person name="Huang W.-C."/>
            <person name="Pan J."/>
            <person name="Li J."/>
            <person name="Huang Y."/>
            <person name="Du H."/>
            <person name="Liu Y."/>
            <person name="Li M."/>
        </authorList>
    </citation>
    <scope>NUCLEOTIDE SEQUENCE</scope>
    <source>
        <strain evidence="11">FT118</strain>
    </source>
</reference>
<dbReference type="PROSITE" id="PS00759">
    <property type="entry name" value="ARGE_DAPE_CPG2_2"/>
    <property type="match status" value="1"/>
</dbReference>
<dbReference type="SUPFAM" id="SSF55031">
    <property type="entry name" value="Bacterial exopeptidase dimerisation domain"/>
    <property type="match status" value="1"/>
</dbReference>
<dbReference type="InterPro" id="IPR036264">
    <property type="entry name" value="Bact_exopeptidase_dim_dom"/>
</dbReference>
<dbReference type="InterPro" id="IPR010169">
    <property type="entry name" value="AcOrn-deacetyl"/>
</dbReference>
<dbReference type="InterPro" id="IPR011650">
    <property type="entry name" value="Peptidase_M20_dimer"/>
</dbReference>
<name>A0A9J6PLC8_9PROT</name>
<keyword evidence="5" id="KW-0028">Amino-acid biosynthesis</keyword>
<dbReference type="AlphaFoldDB" id="A0A9J6PLC8"/>
<evidence type="ECO:0000256" key="2">
    <source>
        <dbReference type="ARBA" id="ARBA00005691"/>
    </source>
</evidence>
<dbReference type="EC" id="3.5.1.16" evidence="11"/>
<evidence type="ECO:0000256" key="9">
    <source>
        <dbReference type="ARBA" id="ARBA00023285"/>
    </source>
</evidence>
<proteinExistence type="inferred from homology"/>
<dbReference type="EMBL" id="JAMZFT010000002">
    <property type="protein sequence ID" value="MCP1336850.1"/>
    <property type="molecule type" value="Genomic_DNA"/>
</dbReference>
<dbReference type="NCBIfam" id="TIGR01892">
    <property type="entry name" value="AcOrn-deacetyl"/>
    <property type="match status" value="1"/>
</dbReference>
<evidence type="ECO:0000256" key="8">
    <source>
        <dbReference type="ARBA" id="ARBA00022833"/>
    </source>
</evidence>
<evidence type="ECO:0000259" key="10">
    <source>
        <dbReference type="Pfam" id="PF07687"/>
    </source>
</evidence>
<dbReference type="CDD" id="cd03894">
    <property type="entry name" value="M20_ArgE"/>
    <property type="match status" value="1"/>
</dbReference>
<dbReference type="GO" id="GO:0046872">
    <property type="term" value="F:metal ion binding"/>
    <property type="evidence" value="ECO:0007669"/>
    <property type="project" value="UniProtKB-KW"/>
</dbReference>
<dbReference type="InterPro" id="IPR002933">
    <property type="entry name" value="Peptidase_M20"/>
</dbReference>
<organism evidence="11 12">
    <name type="scientific">Futiania mangrovi</name>
    <dbReference type="NCBI Taxonomy" id="2959716"/>
    <lineage>
        <taxon>Bacteria</taxon>
        <taxon>Pseudomonadati</taxon>
        <taxon>Pseudomonadota</taxon>
        <taxon>Alphaproteobacteria</taxon>
        <taxon>Futianiales</taxon>
        <taxon>Futianiaceae</taxon>
        <taxon>Futiania</taxon>
    </lineage>
</organism>
<dbReference type="InterPro" id="IPR001261">
    <property type="entry name" value="ArgE/DapE_CS"/>
</dbReference>
<dbReference type="PANTHER" id="PTHR43808">
    <property type="entry name" value="ACETYLORNITHINE DEACETYLASE"/>
    <property type="match status" value="1"/>
</dbReference>
<evidence type="ECO:0000256" key="1">
    <source>
        <dbReference type="ARBA" id="ARBA00001947"/>
    </source>
</evidence>
<comment type="caution">
    <text evidence="11">The sequence shown here is derived from an EMBL/GenBank/DDBJ whole genome shotgun (WGS) entry which is preliminary data.</text>
</comment>
<keyword evidence="3" id="KW-0963">Cytoplasm</keyword>
<sequence>MRVSPREMIERLVSFPTVSRDSNLPLIHFVRDYLAAHGVESRLVSNADGTKANLYATVGPRVEGGVVLSGHTDVVPVDGQPWDTDPFTVVEKDGRLYGRGTADMKSFSAIGLALVPEMLARGLRHPVHFALSYDEEVGCVGAPAMIAEMAENVPRPRAVIVGEPTSMKVVNAHKGILHVDTHVRGHEVHSSQVHRGVSAVMVGARLVVFLEDMMRENAARAEPDCPFEPPYTTIHCGVIKGGTALNIMARDCTFVTDIRSIPEDDPMSFVERYRAHVAEHVEPAMQAIAPDTFVRIVHSSLVPGLRPEPDGEAEALAKALTGENRAGAVVYAAEAGQFQDAGFSVVMCGPGSIDQAHQPNEFIALDQVDAGVAFMRRLIDRLAA</sequence>
<evidence type="ECO:0000256" key="3">
    <source>
        <dbReference type="ARBA" id="ARBA00022490"/>
    </source>
</evidence>
<keyword evidence="9" id="KW-0170">Cobalt</keyword>
<feature type="domain" description="Peptidase M20 dimerisation" evidence="10">
    <location>
        <begin position="171"/>
        <end position="282"/>
    </location>
</feature>
<keyword evidence="4" id="KW-0055">Arginine biosynthesis</keyword>
<gene>
    <name evidence="11" type="primary">argE</name>
    <name evidence="11" type="ORF">NJQ99_10555</name>
</gene>
<evidence type="ECO:0000313" key="12">
    <source>
        <dbReference type="Proteomes" id="UP001055804"/>
    </source>
</evidence>
<dbReference type="Pfam" id="PF07687">
    <property type="entry name" value="M20_dimer"/>
    <property type="match status" value="1"/>
</dbReference>
<evidence type="ECO:0000313" key="11">
    <source>
        <dbReference type="EMBL" id="MCP1336850.1"/>
    </source>
</evidence>
<comment type="cofactor">
    <cofactor evidence="1">
        <name>Zn(2+)</name>
        <dbReference type="ChEBI" id="CHEBI:29105"/>
    </cofactor>
</comment>